<evidence type="ECO:0000313" key="1">
    <source>
        <dbReference type="EMBL" id="KXZ41860.1"/>
    </source>
</evidence>
<reference evidence="2" key="1">
    <citation type="journal article" date="2016" name="Nat. Commun.">
        <title>The Gonium pectorale genome demonstrates co-option of cell cycle regulation during the evolution of multicellularity.</title>
        <authorList>
            <person name="Hanschen E.R."/>
            <person name="Marriage T.N."/>
            <person name="Ferris P.J."/>
            <person name="Hamaji T."/>
            <person name="Toyoda A."/>
            <person name="Fujiyama A."/>
            <person name="Neme R."/>
            <person name="Noguchi H."/>
            <person name="Minakuchi Y."/>
            <person name="Suzuki M."/>
            <person name="Kawai-Toyooka H."/>
            <person name="Smith D.R."/>
            <person name="Sparks H."/>
            <person name="Anderson J."/>
            <person name="Bakaric R."/>
            <person name="Luria V."/>
            <person name="Karger A."/>
            <person name="Kirschner M.W."/>
            <person name="Durand P.M."/>
            <person name="Michod R.E."/>
            <person name="Nozaki H."/>
            <person name="Olson B.J."/>
        </authorList>
    </citation>
    <scope>NUCLEOTIDE SEQUENCE [LARGE SCALE GENOMIC DNA]</scope>
    <source>
        <strain evidence="2">NIES-2863</strain>
    </source>
</reference>
<proteinExistence type="predicted"/>
<accession>A0A150FXV6</accession>
<comment type="caution">
    <text evidence="1">The sequence shown here is derived from an EMBL/GenBank/DDBJ whole genome shotgun (WGS) entry which is preliminary data.</text>
</comment>
<protein>
    <submittedName>
        <fullName evidence="1">Uncharacterized protein</fullName>
    </submittedName>
</protein>
<organism evidence="1 2">
    <name type="scientific">Gonium pectorale</name>
    <name type="common">Green alga</name>
    <dbReference type="NCBI Taxonomy" id="33097"/>
    <lineage>
        <taxon>Eukaryota</taxon>
        <taxon>Viridiplantae</taxon>
        <taxon>Chlorophyta</taxon>
        <taxon>core chlorophytes</taxon>
        <taxon>Chlorophyceae</taxon>
        <taxon>CS clade</taxon>
        <taxon>Chlamydomonadales</taxon>
        <taxon>Volvocaceae</taxon>
        <taxon>Gonium</taxon>
    </lineage>
</organism>
<dbReference type="Proteomes" id="UP000075714">
    <property type="component" value="Unassembled WGS sequence"/>
</dbReference>
<dbReference type="EMBL" id="LSYV01000258">
    <property type="protein sequence ID" value="KXZ41860.1"/>
    <property type="molecule type" value="Genomic_DNA"/>
</dbReference>
<name>A0A150FXV6_GONPE</name>
<evidence type="ECO:0000313" key="2">
    <source>
        <dbReference type="Proteomes" id="UP000075714"/>
    </source>
</evidence>
<sequence>MHRKGSVGAAVALEVQQGPGHNPQAPIVIKGEDKHLGCSGHVEGAYGPKAQAHAFDGCQYCPGWEP</sequence>
<dbReference type="AlphaFoldDB" id="A0A150FXV6"/>
<gene>
    <name evidence="1" type="ORF">GPECTOR_259g656</name>
</gene>
<keyword evidence="2" id="KW-1185">Reference proteome</keyword>